<dbReference type="AlphaFoldDB" id="Q1LQE5"/>
<dbReference type="STRING" id="266264.Rmet_0745"/>
<accession>Q1LQE5</accession>
<keyword evidence="2" id="KW-1185">Reference proteome</keyword>
<organism evidence="1 2">
    <name type="scientific">Cupriavidus metallidurans (strain ATCC 43123 / DSM 2839 / NBRC 102507 / CH34)</name>
    <name type="common">Ralstonia metallidurans</name>
    <dbReference type="NCBI Taxonomy" id="266264"/>
    <lineage>
        <taxon>Bacteria</taxon>
        <taxon>Pseudomonadati</taxon>
        <taxon>Pseudomonadota</taxon>
        <taxon>Betaproteobacteria</taxon>
        <taxon>Burkholderiales</taxon>
        <taxon>Burkholderiaceae</taxon>
        <taxon>Cupriavidus</taxon>
    </lineage>
</organism>
<evidence type="ECO:0000313" key="1">
    <source>
        <dbReference type="EMBL" id="ABF07631.1"/>
    </source>
</evidence>
<dbReference type="KEGG" id="rme:Rmet_0745"/>
<protein>
    <submittedName>
        <fullName evidence="1">Uncharacterized protein</fullName>
    </submittedName>
</protein>
<dbReference type="Proteomes" id="UP000002429">
    <property type="component" value="Chromosome"/>
</dbReference>
<name>Q1LQE5_CUPMC</name>
<proteinExistence type="predicted"/>
<dbReference type="HOGENOM" id="CLU_2411055_0_0_4"/>
<reference evidence="2" key="1">
    <citation type="journal article" date="2010" name="PLoS ONE">
        <title>The complete genome sequence of Cupriavidus metallidurans strain CH34, a master survivalist in harsh and anthropogenic environments.</title>
        <authorList>
            <person name="Janssen P.J."/>
            <person name="Van Houdt R."/>
            <person name="Moors H."/>
            <person name="Monsieurs P."/>
            <person name="Morin N."/>
            <person name="Michaux A."/>
            <person name="Benotmane M.A."/>
            <person name="Leys N."/>
            <person name="Vallaeys T."/>
            <person name="Lapidus A."/>
            <person name="Monchy S."/>
            <person name="Medigue C."/>
            <person name="Taghavi S."/>
            <person name="McCorkle S."/>
            <person name="Dunn J."/>
            <person name="van der Lelie D."/>
            <person name="Mergeay M."/>
        </authorList>
    </citation>
    <scope>NUCLEOTIDE SEQUENCE [LARGE SCALE GENOMIC DNA]</scope>
    <source>
        <strain evidence="2">ATCC 43123 / DSM 2839 / NBRC 102507 / CH34</strain>
    </source>
</reference>
<sequence>MNSTDNDKWPACRARSEKSGDMMNLDKDVLWRLRPTLVSISGYRAEAGQVGCRLRNDGTLCDSGQRRAAACAALISTHKCRDKGERVEVPAT</sequence>
<dbReference type="EMBL" id="CP000352">
    <property type="protein sequence ID" value="ABF07631.1"/>
    <property type="molecule type" value="Genomic_DNA"/>
</dbReference>
<gene>
    <name evidence="1" type="ordered locus">Rmet_0745</name>
</gene>
<evidence type="ECO:0000313" key="2">
    <source>
        <dbReference type="Proteomes" id="UP000002429"/>
    </source>
</evidence>